<dbReference type="PANTHER" id="PTHR42852:SF6">
    <property type="entry name" value="THIOL:DISULFIDE INTERCHANGE PROTEIN DSBE"/>
    <property type="match status" value="1"/>
</dbReference>
<dbReference type="Proteomes" id="UP001500841">
    <property type="component" value="Unassembled WGS sequence"/>
</dbReference>
<dbReference type="EMBL" id="BAABCV010000015">
    <property type="protein sequence ID" value="GAA4104682.1"/>
    <property type="molecule type" value="Genomic_DNA"/>
</dbReference>
<dbReference type="RefSeq" id="WP_345107083.1">
    <property type="nucleotide sequence ID" value="NZ_BAABCV010000015.1"/>
</dbReference>
<keyword evidence="4" id="KW-0676">Redox-active center</keyword>
<dbReference type="InterPro" id="IPR036249">
    <property type="entry name" value="Thioredoxin-like_sf"/>
</dbReference>
<dbReference type="InterPro" id="IPR013766">
    <property type="entry name" value="Thioredoxin_domain"/>
</dbReference>
<dbReference type="CDD" id="cd02966">
    <property type="entry name" value="TlpA_like_family"/>
    <property type="match status" value="1"/>
</dbReference>
<evidence type="ECO:0000256" key="4">
    <source>
        <dbReference type="ARBA" id="ARBA00023284"/>
    </source>
</evidence>
<name>A0ABP7X4N4_9SPHI</name>
<evidence type="ECO:0000256" key="2">
    <source>
        <dbReference type="ARBA" id="ARBA00022748"/>
    </source>
</evidence>
<dbReference type="PANTHER" id="PTHR42852">
    <property type="entry name" value="THIOL:DISULFIDE INTERCHANGE PROTEIN DSBE"/>
    <property type="match status" value="1"/>
</dbReference>
<dbReference type="InterPro" id="IPR050553">
    <property type="entry name" value="Thioredoxin_ResA/DsbE_sf"/>
</dbReference>
<feature type="domain" description="Thioredoxin" evidence="5">
    <location>
        <begin position="242"/>
        <end position="399"/>
    </location>
</feature>
<evidence type="ECO:0000256" key="3">
    <source>
        <dbReference type="ARBA" id="ARBA00023157"/>
    </source>
</evidence>
<keyword evidence="3" id="KW-1015">Disulfide bond</keyword>
<protein>
    <recommendedName>
        <fullName evidence="5">Thioredoxin domain-containing protein</fullName>
    </recommendedName>
</protein>
<dbReference type="PROSITE" id="PS51352">
    <property type="entry name" value="THIOREDOXIN_2"/>
    <property type="match status" value="1"/>
</dbReference>
<evidence type="ECO:0000256" key="1">
    <source>
        <dbReference type="ARBA" id="ARBA00004196"/>
    </source>
</evidence>
<gene>
    <name evidence="6" type="ORF">GCM10022392_32840</name>
</gene>
<proteinExistence type="predicted"/>
<comment type="caution">
    <text evidence="6">The sequence shown here is derived from an EMBL/GenBank/DDBJ whole genome shotgun (WGS) entry which is preliminary data.</text>
</comment>
<dbReference type="Pfam" id="PF08534">
    <property type="entry name" value="Redoxin"/>
    <property type="match status" value="1"/>
</dbReference>
<sequence length="409" mass="45410">MKIRLFLGLAIWALTYFVSSAQSLLKTGVWRGVTKTATGVEIPFNFEVANSGRQTQLAIINGSERFRITDVKYQADSIFIHMPLFDSQFRLKHTHGKLTGRWIKNLGAKLVAMGFEATPNTSWRFKTPEKPAVNITGRWSVPFVSDGKTDLTVGEFKQVGAKVTGTFLSTTGDYRFLEGVVTGNNLYLSAFDGGHDYLFTAKVNGSKITGGKFYAGLTSVDHWSGVKNANAKLPDAYTLTALKPGYKKLAFTFKDLNGQKVSLTDSRFRNKVVIVQILGSWCPNCMDETAYLVDYYKRFHAKGVEVVGLAYERTADFANSQRTVKQLKGRFNIQYPLLITGYTPSAGDPAKSLPMLAKVVGFPTTIIIDKKGDVRKIHTGFSGPGTGEHYKEFIAEFEQLTNDLLAERR</sequence>
<accession>A0ABP7X4N4</accession>
<dbReference type="SUPFAM" id="SSF52833">
    <property type="entry name" value="Thioredoxin-like"/>
    <property type="match status" value="1"/>
</dbReference>
<evidence type="ECO:0000313" key="7">
    <source>
        <dbReference type="Proteomes" id="UP001500841"/>
    </source>
</evidence>
<evidence type="ECO:0000313" key="6">
    <source>
        <dbReference type="EMBL" id="GAA4104682.1"/>
    </source>
</evidence>
<keyword evidence="7" id="KW-1185">Reference proteome</keyword>
<dbReference type="InterPro" id="IPR013740">
    <property type="entry name" value="Redoxin"/>
</dbReference>
<dbReference type="Gene3D" id="3.40.30.10">
    <property type="entry name" value="Glutaredoxin"/>
    <property type="match status" value="1"/>
</dbReference>
<keyword evidence="2" id="KW-0201">Cytochrome c-type biogenesis</keyword>
<organism evidence="6 7">
    <name type="scientific">Mucilaginibacter panaciglaebae</name>
    <dbReference type="NCBI Taxonomy" id="502331"/>
    <lineage>
        <taxon>Bacteria</taxon>
        <taxon>Pseudomonadati</taxon>
        <taxon>Bacteroidota</taxon>
        <taxon>Sphingobacteriia</taxon>
        <taxon>Sphingobacteriales</taxon>
        <taxon>Sphingobacteriaceae</taxon>
        <taxon>Mucilaginibacter</taxon>
    </lineage>
</organism>
<evidence type="ECO:0000259" key="5">
    <source>
        <dbReference type="PROSITE" id="PS51352"/>
    </source>
</evidence>
<comment type="subcellular location">
    <subcellularLocation>
        <location evidence="1">Cell envelope</location>
    </subcellularLocation>
</comment>
<reference evidence="7" key="1">
    <citation type="journal article" date="2019" name="Int. J. Syst. Evol. Microbiol.">
        <title>The Global Catalogue of Microorganisms (GCM) 10K type strain sequencing project: providing services to taxonomists for standard genome sequencing and annotation.</title>
        <authorList>
            <consortium name="The Broad Institute Genomics Platform"/>
            <consortium name="The Broad Institute Genome Sequencing Center for Infectious Disease"/>
            <person name="Wu L."/>
            <person name="Ma J."/>
        </authorList>
    </citation>
    <scope>NUCLEOTIDE SEQUENCE [LARGE SCALE GENOMIC DNA]</scope>
    <source>
        <strain evidence="7">JCM 17085</strain>
    </source>
</reference>